<keyword evidence="1" id="KW-0472">Membrane</keyword>
<gene>
    <name evidence="3" type="ORF">O4220_06285</name>
</gene>
<comment type="caution">
    <text evidence="3">The sequence shown here is derived from an EMBL/GenBank/DDBJ whole genome shotgun (WGS) entry which is preliminary data.</text>
</comment>
<keyword evidence="1" id="KW-1133">Transmembrane helix</keyword>
<sequence length="189" mass="19330">MKVLLGTQHTIEWIVLGATLVVGLATVTMATGYGISADPGVGAGFLPLVGGLGMIAGGAMWAIQLVRADRTSAPEPELEPATSAAVAFLSSDNEEDSDEAELPDRAGWIRIGVVVTSIAGAALVLPTLGYTLSMALMLAVVLTFVGKRTPVVAVGVAVATTLATRLVFDVWLGTALPASSIPFLADWGL</sequence>
<dbReference type="RefSeq" id="WP_269602821.1">
    <property type="nucleotide sequence ID" value="NZ_JAPWIJ010000002.1"/>
</dbReference>
<protein>
    <submittedName>
        <fullName evidence="3">Tripartite tricarboxylate transporter TctB family protein</fullName>
    </submittedName>
</protein>
<feature type="transmembrane region" description="Helical" evidence="1">
    <location>
        <begin position="12"/>
        <end position="35"/>
    </location>
</feature>
<feature type="transmembrane region" description="Helical" evidence="1">
    <location>
        <begin position="112"/>
        <end position="145"/>
    </location>
</feature>
<dbReference type="Pfam" id="PF07331">
    <property type="entry name" value="TctB"/>
    <property type="match status" value="1"/>
</dbReference>
<feature type="domain" description="DUF1468" evidence="2">
    <location>
        <begin position="20"/>
        <end position="177"/>
    </location>
</feature>
<keyword evidence="1" id="KW-0812">Transmembrane</keyword>
<name>A0ABT4MDJ1_9NOCA</name>
<evidence type="ECO:0000313" key="4">
    <source>
        <dbReference type="Proteomes" id="UP001081071"/>
    </source>
</evidence>
<feature type="transmembrane region" description="Helical" evidence="1">
    <location>
        <begin position="151"/>
        <end position="172"/>
    </location>
</feature>
<feature type="transmembrane region" description="Helical" evidence="1">
    <location>
        <begin position="41"/>
        <end position="63"/>
    </location>
</feature>
<evidence type="ECO:0000256" key="1">
    <source>
        <dbReference type="SAM" id="Phobius"/>
    </source>
</evidence>
<dbReference type="Proteomes" id="UP001081071">
    <property type="component" value="Unassembled WGS sequence"/>
</dbReference>
<accession>A0ABT4MDJ1</accession>
<evidence type="ECO:0000259" key="2">
    <source>
        <dbReference type="Pfam" id="PF07331"/>
    </source>
</evidence>
<evidence type="ECO:0000313" key="3">
    <source>
        <dbReference type="EMBL" id="MCZ4518120.1"/>
    </source>
</evidence>
<dbReference type="EMBL" id="JAPWIJ010000002">
    <property type="protein sequence ID" value="MCZ4518120.1"/>
    <property type="molecule type" value="Genomic_DNA"/>
</dbReference>
<reference evidence="3" key="1">
    <citation type="submission" date="2022-12" db="EMBL/GenBank/DDBJ databases">
        <authorList>
            <person name="Krivoruchko A.V."/>
            <person name="Elkin A."/>
        </authorList>
    </citation>
    <scope>NUCLEOTIDE SEQUENCE</scope>
    <source>
        <strain evidence="3">IEGM 1391</strain>
    </source>
</reference>
<proteinExistence type="predicted"/>
<organism evidence="3 4">
    <name type="scientific">Rhodococcus ruber</name>
    <dbReference type="NCBI Taxonomy" id="1830"/>
    <lineage>
        <taxon>Bacteria</taxon>
        <taxon>Bacillati</taxon>
        <taxon>Actinomycetota</taxon>
        <taxon>Actinomycetes</taxon>
        <taxon>Mycobacteriales</taxon>
        <taxon>Nocardiaceae</taxon>
        <taxon>Rhodococcus</taxon>
    </lineage>
</organism>
<keyword evidence="4" id="KW-1185">Reference proteome</keyword>
<dbReference type="InterPro" id="IPR009936">
    <property type="entry name" value="DUF1468"/>
</dbReference>